<feature type="region of interest" description="Disordered" evidence="1">
    <location>
        <begin position="15"/>
        <end position="66"/>
    </location>
</feature>
<organism evidence="2 3">
    <name type="scientific">Aldrovandia affinis</name>
    <dbReference type="NCBI Taxonomy" id="143900"/>
    <lineage>
        <taxon>Eukaryota</taxon>
        <taxon>Metazoa</taxon>
        <taxon>Chordata</taxon>
        <taxon>Craniata</taxon>
        <taxon>Vertebrata</taxon>
        <taxon>Euteleostomi</taxon>
        <taxon>Actinopterygii</taxon>
        <taxon>Neopterygii</taxon>
        <taxon>Teleostei</taxon>
        <taxon>Notacanthiformes</taxon>
        <taxon>Halosauridae</taxon>
        <taxon>Aldrovandia</taxon>
    </lineage>
</organism>
<dbReference type="EMBL" id="JAINUG010000017">
    <property type="protein sequence ID" value="KAJ8413083.1"/>
    <property type="molecule type" value="Genomic_DNA"/>
</dbReference>
<dbReference type="Proteomes" id="UP001221898">
    <property type="component" value="Unassembled WGS sequence"/>
</dbReference>
<evidence type="ECO:0000313" key="3">
    <source>
        <dbReference type="Proteomes" id="UP001221898"/>
    </source>
</evidence>
<comment type="caution">
    <text evidence="2">The sequence shown here is derived from an EMBL/GenBank/DDBJ whole genome shotgun (WGS) entry which is preliminary data.</text>
</comment>
<evidence type="ECO:0000313" key="2">
    <source>
        <dbReference type="EMBL" id="KAJ8413083.1"/>
    </source>
</evidence>
<sequence>MEPKLYLEEAPVPTEAWLDQGRQTAGAPDVMQLPLAVQDHPKSGNHPHPPPPQAKSPLNAAQRDSAPISLRMPLLCMRSVLLKPASGACAPGRTPG</sequence>
<protein>
    <submittedName>
        <fullName evidence="2">Uncharacterized protein</fullName>
    </submittedName>
</protein>
<reference evidence="2" key="1">
    <citation type="journal article" date="2023" name="Science">
        <title>Genome structures resolve the early diversification of teleost fishes.</title>
        <authorList>
            <person name="Parey E."/>
            <person name="Louis A."/>
            <person name="Montfort J."/>
            <person name="Bouchez O."/>
            <person name="Roques C."/>
            <person name="Iampietro C."/>
            <person name="Lluch J."/>
            <person name="Castinel A."/>
            <person name="Donnadieu C."/>
            <person name="Desvignes T."/>
            <person name="Floi Bucao C."/>
            <person name="Jouanno E."/>
            <person name="Wen M."/>
            <person name="Mejri S."/>
            <person name="Dirks R."/>
            <person name="Jansen H."/>
            <person name="Henkel C."/>
            <person name="Chen W.J."/>
            <person name="Zahm M."/>
            <person name="Cabau C."/>
            <person name="Klopp C."/>
            <person name="Thompson A.W."/>
            <person name="Robinson-Rechavi M."/>
            <person name="Braasch I."/>
            <person name="Lecointre G."/>
            <person name="Bobe J."/>
            <person name="Postlethwait J.H."/>
            <person name="Berthelot C."/>
            <person name="Roest Crollius H."/>
            <person name="Guiguen Y."/>
        </authorList>
    </citation>
    <scope>NUCLEOTIDE SEQUENCE</scope>
    <source>
        <strain evidence="2">NC1722</strain>
    </source>
</reference>
<evidence type="ECO:0000256" key="1">
    <source>
        <dbReference type="SAM" id="MobiDB-lite"/>
    </source>
</evidence>
<proteinExistence type="predicted"/>
<dbReference type="AlphaFoldDB" id="A0AAD7WXZ8"/>
<name>A0AAD7WXZ8_9TELE</name>
<gene>
    <name evidence="2" type="ORF">AAFF_G00106650</name>
</gene>
<accession>A0AAD7WXZ8</accession>
<keyword evidence="3" id="KW-1185">Reference proteome</keyword>